<accession>A0A426TRE1</accession>
<evidence type="ECO:0000259" key="1">
    <source>
        <dbReference type="Pfam" id="PF12770"/>
    </source>
</evidence>
<sequence length="255" mass="28553">EASIPWELVRPFGKEWQESFWCETFHFARWLPRHPDVAEQFAPAIRVSAAQVALLAPESYSELQAIKGERALLEALIARHRLQNQSPRRATLHAVRDLLEAGRYDWLHAVSHGNFLPDTLTNSSVLWLEDQVSLSSEEITGQAIINHLAQQRPGFVFNACHVGREGAALSGMDGWASQLVGRGAGLFLAPAWTVTDELAASFATTFYTQLFDQRQTAAAAVWAARQAIKRPNDPTWLAYHMYAHPNLRMQIGAEE</sequence>
<reference evidence="2 3" key="1">
    <citation type="submission" date="2018-12" db="EMBL/GenBank/DDBJ databases">
        <title>Genome Sequence of Candidatus Viridilinea halotolerans isolated from saline sulfide-rich spring.</title>
        <authorList>
            <person name="Grouzdev D.S."/>
            <person name="Burganskaya E.I."/>
            <person name="Krutkina M.S."/>
            <person name="Sukhacheva M.V."/>
            <person name="Gorlenko V.M."/>
        </authorList>
    </citation>
    <scope>NUCLEOTIDE SEQUENCE [LARGE SCALE GENOMIC DNA]</scope>
    <source>
        <strain evidence="2">Chok-6</strain>
    </source>
</reference>
<proteinExistence type="predicted"/>
<feature type="non-terminal residue" evidence="2">
    <location>
        <position position="1"/>
    </location>
</feature>
<gene>
    <name evidence="2" type="ORF">EI684_21580</name>
</gene>
<dbReference type="Proteomes" id="UP000280307">
    <property type="component" value="Unassembled WGS sequence"/>
</dbReference>
<dbReference type="Pfam" id="PF12770">
    <property type="entry name" value="CHAT"/>
    <property type="match status" value="1"/>
</dbReference>
<organism evidence="2 3">
    <name type="scientific">Candidatus Viridilinea halotolerans</name>
    <dbReference type="NCBI Taxonomy" id="2491704"/>
    <lineage>
        <taxon>Bacteria</taxon>
        <taxon>Bacillati</taxon>
        <taxon>Chloroflexota</taxon>
        <taxon>Chloroflexia</taxon>
        <taxon>Chloroflexales</taxon>
        <taxon>Chloroflexineae</taxon>
        <taxon>Oscillochloridaceae</taxon>
        <taxon>Candidatus Viridilinea</taxon>
    </lineage>
</organism>
<name>A0A426TRE1_9CHLR</name>
<feature type="domain" description="CHAT" evidence="1">
    <location>
        <begin position="53"/>
        <end position="245"/>
    </location>
</feature>
<comment type="caution">
    <text evidence="2">The sequence shown here is derived from an EMBL/GenBank/DDBJ whole genome shotgun (WGS) entry which is preliminary data.</text>
</comment>
<evidence type="ECO:0000313" key="3">
    <source>
        <dbReference type="Proteomes" id="UP000280307"/>
    </source>
</evidence>
<dbReference type="InterPro" id="IPR024983">
    <property type="entry name" value="CHAT_dom"/>
</dbReference>
<evidence type="ECO:0000313" key="2">
    <source>
        <dbReference type="EMBL" id="RRR66007.1"/>
    </source>
</evidence>
<dbReference type="EMBL" id="RSAS01000891">
    <property type="protein sequence ID" value="RRR66007.1"/>
    <property type="molecule type" value="Genomic_DNA"/>
</dbReference>
<dbReference type="AlphaFoldDB" id="A0A426TRE1"/>
<protein>
    <submittedName>
        <fullName evidence="2">CHAT domain-containing protein</fullName>
    </submittedName>
</protein>